<gene>
    <name evidence="1" type="ORF">DAEQUDRAFT_675681</name>
</gene>
<evidence type="ECO:0000313" key="2">
    <source>
        <dbReference type="Proteomes" id="UP000076727"/>
    </source>
</evidence>
<sequence>MPPIRLALDDGPIIFGKPVKGKVLLDFNLVKKDEMQVVYVELKGRIFIEQTTRTVNSVTITRWNSIDLMERKISLWKRGRAYPPAGSHILPLPFEIPLGVNLPPNFERTRDSWANLPHRMEIIYTLHVIGKRPGLFKLKENIKQPLTIQHHDTVSAPIQTRLNNGWDKPWMTVRGRETFRKYLLCGSEADVDVRVSISHHV</sequence>
<dbReference type="AlphaFoldDB" id="A0A165MTE8"/>
<organism evidence="1 2">
    <name type="scientific">Daedalea quercina L-15889</name>
    <dbReference type="NCBI Taxonomy" id="1314783"/>
    <lineage>
        <taxon>Eukaryota</taxon>
        <taxon>Fungi</taxon>
        <taxon>Dikarya</taxon>
        <taxon>Basidiomycota</taxon>
        <taxon>Agaricomycotina</taxon>
        <taxon>Agaricomycetes</taxon>
        <taxon>Polyporales</taxon>
        <taxon>Fomitopsis</taxon>
    </lineage>
</organism>
<dbReference type="OrthoDB" id="2742096at2759"/>
<protein>
    <recommendedName>
        <fullName evidence="3">Arrestin-like N-terminal domain-containing protein</fullName>
    </recommendedName>
</protein>
<dbReference type="Gene3D" id="2.60.40.640">
    <property type="match status" value="1"/>
</dbReference>
<evidence type="ECO:0000313" key="1">
    <source>
        <dbReference type="EMBL" id="KZT66097.1"/>
    </source>
</evidence>
<evidence type="ECO:0008006" key="3">
    <source>
        <dbReference type="Google" id="ProtNLM"/>
    </source>
</evidence>
<reference evidence="1 2" key="1">
    <citation type="journal article" date="2016" name="Mol. Biol. Evol.">
        <title>Comparative Genomics of Early-Diverging Mushroom-Forming Fungi Provides Insights into the Origins of Lignocellulose Decay Capabilities.</title>
        <authorList>
            <person name="Nagy L.G."/>
            <person name="Riley R."/>
            <person name="Tritt A."/>
            <person name="Adam C."/>
            <person name="Daum C."/>
            <person name="Floudas D."/>
            <person name="Sun H."/>
            <person name="Yadav J.S."/>
            <person name="Pangilinan J."/>
            <person name="Larsson K.H."/>
            <person name="Matsuura K."/>
            <person name="Barry K."/>
            <person name="Labutti K."/>
            <person name="Kuo R."/>
            <person name="Ohm R.A."/>
            <person name="Bhattacharya S.S."/>
            <person name="Shirouzu T."/>
            <person name="Yoshinaga Y."/>
            <person name="Martin F.M."/>
            <person name="Grigoriev I.V."/>
            <person name="Hibbett D.S."/>
        </authorList>
    </citation>
    <scope>NUCLEOTIDE SEQUENCE [LARGE SCALE GENOMIC DNA]</scope>
    <source>
        <strain evidence="1 2">L-15889</strain>
    </source>
</reference>
<proteinExistence type="predicted"/>
<dbReference type="InterPro" id="IPR014752">
    <property type="entry name" value="Arrestin-like_C"/>
</dbReference>
<keyword evidence="2" id="KW-1185">Reference proteome</keyword>
<dbReference type="STRING" id="1314783.A0A165MTE8"/>
<name>A0A165MTE8_9APHY</name>
<dbReference type="Proteomes" id="UP000076727">
    <property type="component" value="Unassembled WGS sequence"/>
</dbReference>
<dbReference type="EMBL" id="KV429095">
    <property type="protein sequence ID" value="KZT66097.1"/>
    <property type="molecule type" value="Genomic_DNA"/>
</dbReference>
<accession>A0A165MTE8</accession>